<keyword evidence="3" id="KW-1185">Reference proteome</keyword>
<protein>
    <submittedName>
        <fullName evidence="2">BTB domain-containing protein</fullName>
    </submittedName>
</protein>
<evidence type="ECO:0000313" key="2">
    <source>
        <dbReference type="EMBL" id="QYT00954.1"/>
    </source>
</evidence>
<name>A0A8G0PLJ6_9HYPO</name>
<feature type="domain" description="BTB" evidence="1">
    <location>
        <begin position="13"/>
        <end position="82"/>
    </location>
</feature>
<dbReference type="Proteomes" id="UP000826661">
    <property type="component" value="Chromosome IV"/>
</dbReference>
<dbReference type="PANTHER" id="PTHR47843">
    <property type="entry name" value="BTB DOMAIN-CONTAINING PROTEIN-RELATED"/>
    <property type="match status" value="1"/>
</dbReference>
<reference evidence="2 3" key="1">
    <citation type="journal article" date="2021" name="BMC Genomics">
        <title>Telomere-to-telomere genome assembly of asparaginase-producing Trichoderma simmonsii.</title>
        <authorList>
            <person name="Chung D."/>
            <person name="Kwon Y.M."/>
            <person name="Yang Y."/>
        </authorList>
    </citation>
    <scope>NUCLEOTIDE SEQUENCE [LARGE SCALE GENOMIC DNA]</scope>
    <source>
        <strain evidence="2 3">GH-Sj1</strain>
    </source>
</reference>
<dbReference type="InterPro" id="IPR000210">
    <property type="entry name" value="BTB/POZ_dom"/>
</dbReference>
<organism evidence="2 3">
    <name type="scientific">Trichoderma simmonsii</name>
    <dbReference type="NCBI Taxonomy" id="1491479"/>
    <lineage>
        <taxon>Eukaryota</taxon>
        <taxon>Fungi</taxon>
        <taxon>Dikarya</taxon>
        <taxon>Ascomycota</taxon>
        <taxon>Pezizomycotina</taxon>
        <taxon>Sordariomycetes</taxon>
        <taxon>Hypocreomycetidae</taxon>
        <taxon>Hypocreales</taxon>
        <taxon>Hypocreaceae</taxon>
        <taxon>Trichoderma</taxon>
    </lineage>
</organism>
<dbReference type="InterPro" id="IPR011333">
    <property type="entry name" value="SKP1/BTB/POZ_sf"/>
</dbReference>
<dbReference type="AlphaFoldDB" id="A0A8G0PLJ6"/>
<dbReference type="PROSITE" id="PS50097">
    <property type="entry name" value="BTB"/>
    <property type="match status" value="1"/>
</dbReference>
<dbReference type="PANTHER" id="PTHR47843:SF2">
    <property type="entry name" value="BTB DOMAIN-CONTAINING PROTEIN"/>
    <property type="match status" value="1"/>
</dbReference>
<proteinExistence type="predicted"/>
<dbReference type="Gene3D" id="3.30.710.10">
    <property type="entry name" value="Potassium Channel Kv1.1, Chain A"/>
    <property type="match status" value="1"/>
</dbReference>
<accession>A0A8G0PLJ6</accession>
<dbReference type="SUPFAM" id="SSF54695">
    <property type="entry name" value="POZ domain"/>
    <property type="match status" value="1"/>
</dbReference>
<evidence type="ECO:0000313" key="3">
    <source>
        <dbReference type="Proteomes" id="UP000826661"/>
    </source>
</evidence>
<sequence length="283" mass="31701">MNSIPPDVIASSVPFRFLVGPHEREFTIHSALFICQSPVFERLANGSFTEAAEKCVKWASVDEDTFLRFWQYTYTGNYAAAAPVSVAIESKSEDIPERPLIPSPPQIQPPIQPLPFSGLFDSGRPPPTRHVPPEELKRKALWAAFLIKRSSDPVAPSYTPGSVRFPGATKNHANEDYTNTFLSHARLFTFAECYGITALMTHSLDELHGTLERFTLHKERVDDVVALVDYCYENMAPEPLRDLVTLYAACKINKLWKSEKFCALVEAHSDLSMALLGLMVNEL</sequence>
<evidence type="ECO:0000259" key="1">
    <source>
        <dbReference type="PROSITE" id="PS50097"/>
    </source>
</evidence>
<gene>
    <name evidence="2" type="ORF">H0G86_008013</name>
</gene>
<dbReference type="EMBL" id="CP075867">
    <property type="protein sequence ID" value="QYT00954.1"/>
    <property type="molecule type" value="Genomic_DNA"/>
</dbReference>